<evidence type="ECO:0000256" key="1">
    <source>
        <dbReference type="SAM" id="MobiDB-lite"/>
    </source>
</evidence>
<feature type="region of interest" description="Disordered" evidence="1">
    <location>
        <begin position="1212"/>
        <end position="1260"/>
    </location>
</feature>
<evidence type="ECO:0000313" key="2">
    <source>
        <dbReference type="EMBL" id="QBM90076.1"/>
    </source>
</evidence>
<feature type="compositionally biased region" description="Polar residues" evidence="1">
    <location>
        <begin position="1051"/>
        <end position="1060"/>
    </location>
</feature>
<accession>A0A4P6XUB8</accession>
<dbReference type="GO" id="GO:0045454">
    <property type="term" value="P:cell redox homeostasis"/>
    <property type="evidence" value="ECO:0007669"/>
    <property type="project" value="TreeGrafter"/>
</dbReference>
<feature type="compositionally biased region" description="Polar residues" evidence="1">
    <location>
        <begin position="751"/>
        <end position="765"/>
    </location>
</feature>
<protein>
    <submittedName>
        <fullName evidence="2">Uncharacterized protein</fullName>
    </submittedName>
</protein>
<feature type="region of interest" description="Disordered" evidence="1">
    <location>
        <begin position="691"/>
        <end position="765"/>
    </location>
</feature>
<feature type="compositionally biased region" description="Basic and acidic residues" evidence="1">
    <location>
        <begin position="1236"/>
        <end position="1249"/>
    </location>
</feature>
<reference evidence="3" key="1">
    <citation type="submission" date="2019-03" db="EMBL/GenBank/DDBJ databases">
        <title>Snf2 controls pulcherriminic acid biosynthesis and connects pigmentation and antifungal activity of the yeast Metschnikowia pulcherrima.</title>
        <authorList>
            <person name="Gore-Lloyd D."/>
            <person name="Sumann I."/>
            <person name="Brachmann A.O."/>
            <person name="Schneeberger K."/>
            <person name="Ortiz-Merino R.A."/>
            <person name="Moreno-Beltran M."/>
            <person name="Schlaefli M."/>
            <person name="Kirner P."/>
            <person name="Santos Kron A."/>
            <person name="Wolfe K.H."/>
            <person name="Piel J."/>
            <person name="Ahrens C.H."/>
            <person name="Henk D."/>
            <person name="Freimoser F.M."/>
        </authorList>
    </citation>
    <scope>NUCLEOTIDE SEQUENCE [LARGE SCALE GENOMIC DNA]</scope>
    <source>
        <strain evidence="3">APC 1.2</strain>
    </source>
</reference>
<dbReference type="Proteomes" id="UP000292447">
    <property type="component" value="Chromosome V"/>
</dbReference>
<feature type="region of interest" description="Disordered" evidence="1">
    <location>
        <begin position="624"/>
        <end position="644"/>
    </location>
</feature>
<name>A0A4P6XUB8_9ASCO</name>
<feature type="region of interest" description="Disordered" evidence="1">
    <location>
        <begin position="1117"/>
        <end position="1138"/>
    </location>
</feature>
<dbReference type="GO" id="GO:0005829">
    <property type="term" value="C:cytosol"/>
    <property type="evidence" value="ECO:0007669"/>
    <property type="project" value="TreeGrafter"/>
</dbReference>
<dbReference type="Gene3D" id="2.120.10.80">
    <property type="entry name" value="Kelch-type beta propeller"/>
    <property type="match status" value="1"/>
</dbReference>
<feature type="compositionally biased region" description="Polar residues" evidence="1">
    <location>
        <begin position="716"/>
        <end position="729"/>
    </location>
</feature>
<sequence length="1475" mass="164756">MSTLIPSASACHSVQMPPIEKDDRLNLHVRTGSASTLHHSFVFTYGGLTIGLELEDKISIRDIETTFISKVAHNKLRRFAKYLSGEIFYLDLITKVWSRVSIPVDAPKPKPRLFHELATGNNCLYLFGGLTLLSDASEDDSFKLVPCNDLWEFNLLKKSWVLLHDGSDWEKDSRIPSPRFAHKMTSITHLSFVNKKDHSGLMIAGGHDQNSSPLFTNCVYDVVDKRYVDAGPPLSFPSVVLNGKPTAYFKTMNLEKQININYLNSVIVNFNEDPEFTGREPEAGVDPLKPVPGSEESLYIYSQTLPISTDEVLSPLLSAKLGKTIKQPKPAFLHRKRNLRSQIATENLLRRTVPHNLRYPTGGVFGQNIVIIGFLPNDYDISIFIYNKPTGKWSRLNIFCHHDYGSHRFWGGFAWTSHHKVVLLGNYVTSRTTSSVRYFSSLITVSLPVTNILASMEMAGQKPMAAPAKGDLEMSSVSDVDATTSGDEMSSSSLLQMSESDESTDNPPSRRFSSNSNKSEGQRSSTHNAATFNDYVHYAAPKVKFTKVRSVFPPAAITLGRNAFDRYGSIISDFEVISLSGDRIPVCMSILMARWGKFFIDLLARAYVRAVDQFENNQLKVDYHQKDRSSKSSSSSSSGSRSVKYRLSSNESLLSLPSQLGRHDHFNMHLGLSRPSQKETPQFRLPFQEKNLSESSVSRDMGSVDPHNQASDRRNSLASNTSGSSTMYSQLKDIPAQLPLPHEPIPDVPATPTSYRSNSRKNSTEIMSPRASLLHTLNVLRKIPSKSPRGSPLQSPRNSVSVSNMSLEGLLSLFEEKKHAFNPADAEKVGIKATPMTASSSVSPRAMSADLGKSPHINFMYEENKRLPWKTEEAPLGPEEKSEDFQSLLDFPEDKWETYKMEPTLIPRKLYVPFSTNSLKSFVEYLYTGQVGNKWLFRPCALDCLWMARYYKVPLLYDLLCEVLYGIIGRKEVTVIKEGKKYRRKFNELFEKTRSPMKSTFKFPLDEYEGFLDTVDDGYMDIALLRKSSNVHKLSTSSRSGKRGSSFSLSKVQELSSNQPEVKLGRMTSTEGAEKEGIAANKESTDDSTSASDEDAPPLHFLDFEKKSSSHAIRYKPVLENNQEPERIPAGPSEQQTEEEKLNLIGVTLEKLVSIDSPEPSDYVIDLIHEVASVCADVKLMLRSLNARQMSSALAQTKKDYLALEKHVEEELSQRKRMEEEKDSADQSPPLSPKEYTGKVREVTRDDPKPTLSTKTSSTGSVTTLKSFLMNSKQKGDHVGTHQADTETQQSNAIGSAVPSKLTPVKEQAYNNVELNKKLDKQISLLIRKEEKLKTRAAKEEKINRQTSERVEKKRSGTLSLLSLTLSPASSFNDTESITGYRKIGEAAKPQTQVFSASMDKSLVPHPEKPRHGLLGRLGRMTKHNKKEDSGKSRTAPQLSRTESLASVVSSSSKKSENSKSMGHTLGGFLGLRKK</sequence>
<organism evidence="2 3">
    <name type="scientific">Metschnikowia aff. pulcherrima</name>
    <dbReference type="NCBI Taxonomy" id="2163413"/>
    <lineage>
        <taxon>Eukaryota</taxon>
        <taxon>Fungi</taxon>
        <taxon>Dikarya</taxon>
        <taxon>Ascomycota</taxon>
        <taxon>Saccharomycotina</taxon>
        <taxon>Pichiomycetes</taxon>
        <taxon>Metschnikowiaceae</taxon>
        <taxon>Metschnikowia</taxon>
    </lineage>
</organism>
<feature type="compositionally biased region" description="Low complexity" evidence="1">
    <location>
        <begin position="1251"/>
        <end position="1260"/>
    </location>
</feature>
<evidence type="ECO:0000313" key="3">
    <source>
        <dbReference type="Proteomes" id="UP000292447"/>
    </source>
</evidence>
<dbReference type="STRING" id="2163413.A0A4P6XUB8"/>
<feature type="region of interest" description="Disordered" evidence="1">
    <location>
        <begin position="1034"/>
        <end position="1098"/>
    </location>
</feature>
<proteinExistence type="predicted"/>
<dbReference type="GO" id="GO:0005739">
    <property type="term" value="C:mitochondrion"/>
    <property type="evidence" value="ECO:0007669"/>
    <property type="project" value="TreeGrafter"/>
</dbReference>
<feature type="compositionally biased region" description="Low complexity" evidence="1">
    <location>
        <begin position="487"/>
        <end position="498"/>
    </location>
</feature>
<feature type="compositionally biased region" description="Polar residues" evidence="1">
    <location>
        <begin position="1433"/>
        <end position="1445"/>
    </location>
</feature>
<feature type="compositionally biased region" description="Low complexity" evidence="1">
    <location>
        <begin position="631"/>
        <end position="644"/>
    </location>
</feature>
<feature type="compositionally biased region" description="Low complexity" evidence="1">
    <location>
        <begin position="506"/>
        <end position="519"/>
    </location>
</feature>
<dbReference type="PANTHER" id="PTHR43503:SF2">
    <property type="entry name" value="NEGATIVE REGULATOR OF SPORULATION MDS3-RELATED"/>
    <property type="match status" value="1"/>
</dbReference>
<feature type="compositionally biased region" description="Gly residues" evidence="1">
    <location>
        <begin position="1465"/>
        <end position="1475"/>
    </location>
</feature>
<dbReference type="EMBL" id="CP034460">
    <property type="protein sequence ID" value="QBM90076.1"/>
    <property type="molecule type" value="Genomic_DNA"/>
</dbReference>
<keyword evidence="3" id="KW-1185">Reference proteome</keyword>
<feature type="compositionally biased region" description="Polar residues" evidence="1">
    <location>
        <begin position="475"/>
        <end position="486"/>
    </location>
</feature>
<dbReference type="PANTHER" id="PTHR43503">
    <property type="entry name" value="MCG48959-RELATED"/>
    <property type="match status" value="1"/>
</dbReference>
<feature type="compositionally biased region" description="Low complexity" evidence="1">
    <location>
        <begin position="1034"/>
        <end position="1050"/>
    </location>
</feature>
<feature type="region of interest" description="Disordered" evidence="1">
    <location>
        <begin position="464"/>
        <end position="526"/>
    </location>
</feature>
<gene>
    <name evidence="2" type="ORF">METSCH_E03150</name>
</gene>
<feature type="region of interest" description="Disordered" evidence="1">
    <location>
        <begin position="1402"/>
        <end position="1475"/>
    </location>
</feature>
<dbReference type="SUPFAM" id="SSF117281">
    <property type="entry name" value="Kelch motif"/>
    <property type="match status" value="1"/>
</dbReference>
<dbReference type="InterPro" id="IPR015915">
    <property type="entry name" value="Kelch-typ_b-propeller"/>
</dbReference>